<evidence type="ECO:0008006" key="3">
    <source>
        <dbReference type="Google" id="ProtNLM"/>
    </source>
</evidence>
<name>A0A2S8GM91_9BACT</name>
<dbReference type="PANTHER" id="PTHR43861">
    <property type="entry name" value="TRANS-ACONITATE 2-METHYLTRANSFERASE-RELATED"/>
    <property type="match status" value="1"/>
</dbReference>
<gene>
    <name evidence="1" type="ORF">C5Y93_13930</name>
</gene>
<dbReference type="Proteomes" id="UP000237819">
    <property type="component" value="Unassembled WGS sequence"/>
</dbReference>
<accession>A0A2S8GM91</accession>
<organism evidence="1 2">
    <name type="scientific">Blastopirellula marina</name>
    <dbReference type="NCBI Taxonomy" id="124"/>
    <lineage>
        <taxon>Bacteria</taxon>
        <taxon>Pseudomonadati</taxon>
        <taxon>Planctomycetota</taxon>
        <taxon>Planctomycetia</taxon>
        <taxon>Pirellulales</taxon>
        <taxon>Pirellulaceae</taxon>
        <taxon>Blastopirellula</taxon>
    </lineage>
</organism>
<dbReference type="EMBL" id="PUHZ01000014">
    <property type="protein sequence ID" value="PQO45538.1"/>
    <property type="molecule type" value="Genomic_DNA"/>
</dbReference>
<dbReference type="Pfam" id="PF13489">
    <property type="entry name" value="Methyltransf_23"/>
    <property type="match status" value="1"/>
</dbReference>
<dbReference type="CDD" id="cd02440">
    <property type="entry name" value="AdoMet_MTases"/>
    <property type="match status" value="1"/>
</dbReference>
<dbReference type="AlphaFoldDB" id="A0A2S8GM91"/>
<dbReference type="Gene3D" id="3.40.50.150">
    <property type="entry name" value="Vaccinia Virus protein VP39"/>
    <property type="match status" value="1"/>
</dbReference>
<reference evidence="1 2" key="1">
    <citation type="submission" date="2018-02" db="EMBL/GenBank/DDBJ databases">
        <title>Comparative genomes isolates from brazilian mangrove.</title>
        <authorList>
            <person name="Araujo J.E."/>
            <person name="Taketani R.G."/>
            <person name="Silva M.C.P."/>
            <person name="Loureco M.V."/>
            <person name="Andreote F.D."/>
        </authorList>
    </citation>
    <scope>NUCLEOTIDE SEQUENCE [LARGE SCALE GENOMIC DNA]</scope>
    <source>
        <strain evidence="1 2">Nap-Phe MGV</strain>
    </source>
</reference>
<evidence type="ECO:0000313" key="1">
    <source>
        <dbReference type="EMBL" id="PQO45538.1"/>
    </source>
</evidence>
<protein>
    <recommendedName>
        <fullName evidence="3">Class I SAM-dependent methyltransferase</fullName>
    </recommendedName>
</protein>
<dbReference type="SUPFAM" id="SSF53335">
    <property type="entry name" value="S-adenosyl-L-methionine-dependent methyltransferases"/>
    <property type="match status" value="1"/>
</dbReference>
<sequence length="319" mass="35809">MGSISNRAGQADDPKDGCLVMHAEMKQTCPICHSTEWKAEYQGPVRDGVFGKYDDGIVWKCDGCGVSHLPPKEENLTDYYQSDEYREDVGEHADPQDYFSRHDDEQFDKARFLKGTSFRGKVIADIGCAGGSFLDVAKGLAKASIAIEPGKSYHASLRERGHHVYDSLESAAEQWQGQVDVAVCFSVIEHVLDPVEFLTGIRKLLTPDGVLVLSTPNQRDALLDFSGNPYRSFFYRRVHPWYFDEDCLRLASTKSGMTFEPQYVQRFSFANFAAWLREGKPTGNAHEAALGPVFDDVWKSTLETQKKSDYLYGFCRPAA</sequence>
<dbReference type="InterPro" id="IPR029063">
    <property type="entry name" value="SAM-dependent_MTases_sf"/>
</dbReference>
<evidence type="ECO:0000313" key="2">
    <source>
        <dbReference type="Proteomes" id="UP000237819"/>
    </source>
</evidence>
<comment type="caution">
    <text evidence="1">The sequence shown here is derived from an EMBL/GenBank/DDBJ whole genome shotgun (WGS) entry which is preliminary data.</text>
</comment>
<proteinExistence type="predicted"/>